<protein>
    <submittedName>
        <fullName evidence="6">FAD-dependent oxidoreductase</fullName>
    </submittedName>
</protein>
<dbReference type="SUPFAM" id="SSF51905">
    <property type="entry name" value="FAD/NAD(P)-binding domain"/>
    <property type="match status" value="1"/>
</dbReference>
<keyword evidence="2" id="KW-0285">Flavoprotein</keyword>
<dbReference type="InterPro" id="IPR050315">
    <property type="entry name" value="FAD-oxidoreductase_2"/>
</dbReference>
<comment type="caution">
    <text evidence="6">The sequence shown here is derived from an EMBL/GenBank/DDBJ whole genome shotgun (WGS) entry which is preliminary data.</text>
</comment>
<evidence type="ECO:0000259" key="5">
    <source>
        <dbReference type="Pfam" id="PF00890"/>
    </source>
</evidence>
<evidence type="ECO:0000313" key="6">
    <source>
        <dbReference type="EMBL" id="MTH64113.1"/>
    </source>
</evidence>
<evidence type="ECO:0000313" key="7">
    <source>
        <dbReference type="Proteomes" id="UP000478740"/>
    </source>
</evidence>
<dbReference type="PANTHER" id="PTHR43400:SF10">
    <property type="entry name" value="3-OXOSTEROID 1-DEHYDROGENASE"/>
    <property type="match status" value="1"/>
</dbReference>
<evidence type="ECO:0000256" key="4">
    <source>
        <dbReference type="ARBA" id="ARBA00023002"/>
    </source>
</evidence>
<dbReference type="GO" id="GO:0016491">
    <property type="term" value="F:oxidoreductase activity"/>
    <property type="evidence" value="ECO:0007669"/>
    <property type="project" value="UniProtKB-KW"/>
</dbReference>
<dbReference type="GO" id="GO:0008202">
    <property type="term" value="P:steroid metabolic process"/>
    <property type="evidence" value="ECO:0007669"/>
    <property type="project" value="UniProtKB-ARBA"/>
</dbReference>
<evidence type="ECO:0000256" key="3">
    <source>
        <dbReference type="ARBA" id="ARBA00022827"/>
    </source>
</evidence>
<dbReference type="SUPFAM" id="SSF56425">
    <property type="entry name" value="Succinate dehydrogenase/fumarate reductase flavoprotein, catalytic domain"/>
    <property type="match status" value="1"/>
</dbReference>
<dbReference type="RefSeq" id="WP_155043974.1">
    <property type="nucleotide sequence ID" value="NZ_WMIH01000004.1"/>
</dbReference>
<dbReference type="AlphaFoldDB" id="A0A6L6IV85"/>
<dbReference type="InterPro" id="IPR036188">
    <property type="entry name" value="FAD/NAD-bd_sf"/>
</dbReference>
<accession>A0A6L6IV85</accession>
<dbReference type="NCBIfam" id="NF004789">
    <property type="entry name" value="PRK06134.1"/>
    <property type="match status" value="1"/>
</dbReference>
<sequence>MEKPNQHALACDVLVVGSGASGLAAAVTAAHFGLRVIVAEKAPVFGGTTAWSGGWLWIPHNPLAVQAGITEPPELPRRYLAAELGNRANDPRLDAFLQNCPEMVGFFQDHTEMRWIDGNRVPDFHDSDGAGKGGRSVSVAPYDGGKLGAWLDRLRPPLDIVSLWGMGIAAGPDIGNFFNATRKPRAAVYTVRRIMRHLRDLALHGRGRHLVSGNALVARLMRSALDKGVTLMPEAPVQGLLVTDGRVTGATVFCADGPVQIHAARGVVLASGGFPHDPARLQALASLAGGGGGHRSAAPRDNSGDGLRMAEAAGAEIADDLASNVALAPVSLVPKPDGSKANFPHLIDRAKPGIIAVTLQGRRFVNEANSYYDFMQALIAVTPLGQQPGCWLIADHTAQRRWGLGWAKPFPFPLRGALRSGYLKRGRTLQDLAGECGIPAEALAQTVAQFNAGAEQGRDPDFRRGESLYNRVQGDALHAPNPSLAPLARGPFYAVRIFPGSLGTFAGARTDAAARVLDTQGQPIPGLLAVGNDMASVMGGHYPAGGITLGPGMTFGYIAGRVLAGQPVTGLSQEKLS</sequence>
<dbReference type="Gene3D" id="3.50.50.60">
    <property type="entry name" value="FAD/NAD(P)-binding domain"/>
    <property type="match status" value="2"/>
</dbReference>
<keyword evidence="4" id="KW-0560">Oxidoreductase</keyword>
<proteinExistence type="predicted"/>
<feature type="domain" description="FAD-dependent oxidoreductase 2 FAD-binding" evidence="5">
    <location>
        <begin position="12"/>
        <end position="549"/>
    </location>
</feature>
<keyword evidence="7" id="KW-1185">Reference proteome</keyword>
<dbReference type="Proteomes" id="UP000478740">
    <property type="component" value="Unassembled WGS sequence"/>
</dbReference>
<dbReference type="InterPro" id="IPR003953">
    <property type="entry name" value="FAD-dep_OxRdtase_2_FAD-bd"/>
</dbReference>
<evidence type="ECO:0000256" key="1">
    <source>
        <dbReference type="ARBA" id="ARBA00001974"/>
    </source>
</evidence>
<dbReference type="InterPro" id="IPR027477">
    <property type="entry name" value="Succ_DH/fumarate_Rdtase_cat_sf"/>
</dbReference>
<evidence type="ECO:0000256" key="2">
    <source>
        <dbReference type="ARBA" id="ARBA00022630"/>
    </source>
</evidence>
<keyword evidence="3" id="KW-0274">FAD</keyword>
<organism evidence="6 7">
    <name type="scientific">Paracoccus shanxieyensis</name>
    <dbReference type="NCBI Taxonomy" id="2675752"/>
    <lineage>
        <taxon>Bacteria</taxon>
        <taxon>Pseudomonadati</taxon>
        <taxon>Pseudomonadota</taxon>
        <taxon>Alphaproteobacteria</taxon>
        <taxon>Rhodobacterales</taxon>
        <taxon>Paracoccaceae</taxon>
        <taxon>Paracoccus</taxon>
    </lineage>
</organism>
<dbReference type="EMBL" id="WMII01000005">
    <property type="protein sequence ID" value="MTH64113.1"/>
    <property type="molecule type" value="Genomic_DNA"/>
</dbReference>
<name>A0A6L6IV85_9RHOB</name>
<gene>
    <name evidence="6" type="ORF">GL284_07515</name>
</gene>
<dbReference type="PANTHER" id="PTHR43400">
    <property type="entry name" value="FUMARATE REDUCTASE"/>
    <property type="match status" value="1"/>
</dbReference>
<dbReference type="Pfam" id="PF00890">
    <property type="entry name" value="FAD_binding_2"/>
    <property type="match status" value="1"/>
</dbReference>
<comment type="cofactor">
    <cofactor evidence="1">
        <name>FAD</name>
        <dbReference type="ChEBI" id="CHEBI:57692"/>
    </cofactor>
</comment>
<dbReference type="PRINTS" id="PR00411">
    <property type="entry name" value="PNDRDTASEI"/>
</dbReference>
<reference evidence="6 7" key="1">
    <citation type="submission" date="2019-11" db="EMBL/GenBank/DDBJ databases">
        <authorList>
            <person name="Dong K."/>
        </authorList>
    </citation>
    <scope>NUCLEOTIDE SEQUENCE [LARGE SCALE GENOMIC DNA]</scope>
    <source>
        <strain evidence="6 7">DK608</strain>
    </source>
</reference>